<feature type="region of interest" description="Disordered" evidence="1">
    <location>
        <begin position="335"/>
        <end position="360"/>
    </location>
</feature>
<dbReference type="EMBL" id="JAKFHA010000002">
    <property type="protein sequence ID" value="MCF2526909.1"/>
    <property type="molecule type" value="Genomic_DNA"/>
</dbReference>
<dbReference type="AlphaFoldDB" id="A0AA41PW09"/>
<sequence>MNTAVRVGAFGAGLTLAFGAALGIGHAVGPFGSNDAPAHSGHGGTPSPSAQDSTTRKETSDMNGTAHTGHGTQSPAPAPAAADNGGGHGPALPGGLQVSERGYTLVPVSAPIAAGTPTDLRFRILGPDGSPWTKYDRAHDKDLHLIVARRDLSGFQHVHPTLGGDGTWSIPLTFASAGDYRIFADFAPTGDPAGPLTLGADVAVTGDYRPVALPAPSRTAQVDGYTVTLDGELATGSGGLLTLSVSRNGQPVTDLQPYLGAYGHLVALRQGDLGYLHVHPQGEPGDGVTPAGPGIGFHAAAPSAGAYRLYLDFQHEGVVRTAEFTVVAGTPAAAPAATPAATPAGTPAPAATGGHGGHAH</sequence>
<name>A0AA41PW09_9ACTN</name>
<dbReference type="Proteomes" id="UP001165378">
    <property type="component" value="Unassembled WGS sequence"/>
</dbReference>
<evidence type="ECO:0000313" key="3">
    <source>
        <dbReference type="Proteomes" id="UP001165378"/>
    </source>
</evidence>
<organism evidence="2 3">
    <name type="scientific">Yinghuangia soli</name>
    <dbReference type="NCBI Taxonomy" id="2908204"/>
    <lineage>
        <taxon>Bacteria</taxon>
        <taxon>Bacillati</taxon>
        <taxon>Actinomycetota</taxon>
        <taxon>Actinomycetes</taxon>
        <taxon>Kitasatosporales</taxon>
        <taxon>Streptomycetaceae</taxon>
        <taxon>Yinghuangia</taxon>
    </lineage>
</organism>
<comment type="caution">
    <text evidence="2">The sequence shown here is derived from an EMBL/GenBank/DDBJ whole genome shotgun (WGS) entry which is preliminary data.</text>
</comment>
<gene>
    <name evidence="2" type="ORF">LZ495_06710</name>
</gene>
<dbReference type="RefSeq" id="WP_235051031.1">
    <property type="nucleotide sequence ID" value="NZ_JAKFHA010000002.1"/>
</dbReference>
<feature type="region of interest" description="Disordered" evidence="1">
    <location>
        <begin position="33"/>
        <end position="96"/>
    </location>
</feature>
<evidence type="ECO:0000256" key="1">
    <source>
        <dbReference type="SAM" id="MobiDB-lite"/>
    </source>
</evidence>
<accession>A0AA41PW09</accession>
<evidence type="ECO:0000313" key="2">
    <source>
        <dbReference type="EMBL" id="MCF2526909.1"/>
    </source>
</evidence>
<reference evidence="2" key="1">
    <citation type="submission" date="2022-01" db="EMBL/GenBank/DDBJ databases">
        <title>Genome-Based Taxonomic Classification of the Phylum Actinobacteria.</title>
        <authorList>
            <person name="Gao Y."/>
        </authorList>
    </citation>
    <scope>NUCLEOTIDE SEQUENCE</scope>
    <source>
        <strain evidence="2">KLBMP 8922</strain>
    </source>
</reference>
<evidence type="ECO:0008006" key="4">
    <source>
        <dbReference type="Google" id="ProtNLM"/>
    </source>
</evidence>
<protein>
    <recommendedName>
        <fullName evidence="4">Secreted protein</fullName>
    </recommendedName>
</protein>
<feature type="compositionally biased region" description="Low complexity" evidence="1">
    <location>
        <begin position="335"/>
        <end position="352"/>
    </location>
</feature>
<feature type="compositionally biased region" description="Polar residues" evidence="1">
    <location>
        <begin position="61"/>
        <end position="74"/>
    </location>
</feature>
<keyword evidence="3" id="KW-1185">Reference proteome</keyword>
<proteinExistence type="predicted"/>